<name>A0A6M3TCL5_9CAUD</name>
<protein>
    <submittedName>
        <fullName evidence="1">Uncharacterized protein</fullName>
    </submittedName>
</protein>
<evidence type="ECO:0000313" key="1">
    <source>
        <dbReference type="EMBL" id="QJD54753.1"/>
    </source>
</evidence>
<dbReference type="EMBL" id="MT104467">
    <property type="protein sequence ID" value="QJD54753.1"/>
    <property type="molecule type" value="Genomic_DNA"/>
</dbReference>
<gene>
    <name evidence="1" type="ORF">PssvBMR4_gp55</name>
</gene>
<proteinExistence type="predicted"/>
<keyword evidence="2" id="KW-1185">Reference proteome</keyword>
<sequence length="36" mass="4036">MVGQLTNLMLLLKMYNVMLGSLRSLLVLNRNQLAAC</sequence>
<reference evidence="1 2" key="1">
    <citation type="journal article" date="2020" name="Microb. Biotechnol.">
        <title>Phage biocontrol to combat Pseudomonas syringae pathogens causing disease in cherry.</title>
        <authorList>
            <person name="Rabiey M."/>
            <person name="Roy S.R."/>
            <person name="Holtappels D."/>
            <person name="Franceschetti L."/>
            <person name="Quilty B.J."/>
            <person name="Creeth R."/>
            <person name="Sundin G.W."/>
            <person name="Wagemans J."/>
            <person name="Lavigne R."/>
            <person name="Jackson R.W."/>
        </authorList>
    </citation>
    <scope>NUCLEOTIDE SEQUENCE [LARGE SCALE GENOMIC DNA]</scope>
</reference>
<dbReference type="Proteomes" id="UP000503591">
    <property type="component" value="Genome"/>
</dbReference>
<evidence type="ECO:0000313" key="2">
    <source>
        <dbReference type="Proteomes" id="UP000503591"/>
    </source>
</evidence>
<accession>A0A6M3TCL5</accession>
<organism evidence="1 2">
    <name type="scientific">Pseudomonas phage MR4</name>
    <dbReference type="NCBI Taxonomy" id="2711171"/>
    <lineage>
        <taxon>Viruses</taxon>
        <taxon>Duplodnaviria</taxon>
        <taxon>Heunggongvirae</taxon>
        <taxon>Uroviricota</taxon>
        <taxon>Caudoviricetes</taxon>
        <taxon>Autographivirales</taxon>
        <taxon>Gajwadongvirus</taxon>
        <taxon>Gajwadongvirus MR4</taxon>
    </lineage>
</organism>